<dbReference type="Pfam" id="PF00644">
    <property type="entry name" value="PARP"/>
    <property type="match status" value="1"/>
</dbReference>
<dbReference type="CDD" id="cd01439">
    <property type="entry name" value="TCCD_inducible_PARP_like"/>
    <property type="match status" value="1"/>
</dbReference>
<evidence type="ECO:0000256" key="10">
    <source>
        <dbReference type="ARBA" id="ARBA00022833"/>
    </source>
</evidence>
<sequence>MATAAPSELDMFRAMCSQYNGRETLDRLWQLEFCQLGLDLDQTESWFRRHPNKFRLHEATNGELVVSVMVPRARLCFGHTSKMGCKRGDQCRFFHLCRYFLQGSCQRDSRCNFIHDLSSEQARKLIRELQLDTLQDDEIYNVIRLSTPKVCDAYNTHSCLKADRCPDIHVCSGFVRGRCGNKACGLDHDCYFDTKQTRRILSDFRMAKTDRRTVLKTLLIPQTAAAPRQNLRKVNQATSTKTSLARTTSRPTPPANASLPAQAVGPKAKAPDLNEERILDSDTTICEGFLSGKCLKSRLCLQHHIKAPYLWQYQDLQSQGKQWVSFSPDVTAKLEEVFSQPSNVSIALNDIEPSLNGWTAHFDRMELEISDSHQRTHTVRIRRLSTPSSVESANGAWSTKWVWYWEDGNSWCEYRSNKYGSSAHITSDDIERAYLTKRPWYNFQTDEYSYILDFTEMYQQNLDQRYSTKRLVRRRPVFVQFQIPRATNTSQSSSGTKGSLPTTWKRMPPKEAFIRVSLAPTHSEFKEVETLFRQTMKENMIIIQIERVQNPRLWEKYDINKQQMTRKSIDNQRGRGAVTRSHNYNDERKLFHGTEPDIIKGICHQNFDHRLSGKNATKYGKGSYFAKKASYSHRYSDASPDGTRYMFLANVLVGMYTAGKKDIPRPPPIDPNDPNGDLYDSCVDDEANPKIFVVFKDDQCYPAYLITYQDDLVSSDILWYSRGIQTYFYLYF</sequence>
<evidence type="ECO:0000256" key="12">
    <source>
        <dbReference type="ARBA" id="ARBA00023242"/>
    </source>
</evidence>
<keyword evidence="5" id="KW-0328">Glycosyltransferase</keyword>
<dbReference type="GO" id="GO:0003950">
    <property type="term" value="F:NAD+ poly-ADP-ribosyltransferase activity"/>
    <property type="evidence" value="ECO:0007669"/>
    <property type="project" value="InterPro"/>
</dbReference>
<dbReference type="InterPro" id="IPR037197">
    <property type="entry name" value="WWE_dom_sf"/>
</dbReference>
<evidence type="ECO:0000313" key="18">
    <source>
        <dbReference type="Proteomes" id="UP000838412"/>
    </source>
</evidence>
<dbReference type="EMBL" id="OV696695">
    <property type="protein sequence ID" value="CAH1237997.1"/>
    <property type="molecule type" value="Genomic_DNA"/>
</dbReference>
<gene>
    <name evidence="17" type="primary">PARP12</name>
    <name evidence="17" type="ORF">BLAG_LOCUS2767</name>
</gene>
<feature type="domain" description="C3H1-type" evidence="15">
    <location>
        <begin position="147"/>
        <end position="171"/>
    </location>
</feature>
<dbReference type="SUPFAM" id="SSF56399">
    <property type="entry name" value="ADP-ribosylation"/>
    <property type="match status" value="1"/>
</dbReference>
<evidence type="ECO:0000256" key="14">
    <source>
        <dbReference type="SAM" id="MobiDB-lite"/>
    </source>
</evidence>
<proteinExistence type="inferred from homology"/>
<dbReference type="InterPro" id="IPR000571">
    <property type="entry name" value="Znf_CCCH"/>
</dbReference>
<accession>A0A8J9VD73</accession>
<name>A0A8J9VD73_BRALA</name>
<dbReference type="InterPro" id="IPR057602">
    <property type="entry name" value="Zfn-CCCH_PARP12"/>
</dbReference>
<evidence type="ECO:0000256" key="7">
    <source>
        <dbReference type="ARBA" id="ARBA00022723"/>
    </source>
</evidence>
<feature type="compositionally biased region" description="Polar residues" evidence="14">
    <location>
        <begin position="233"/>
        <end position="250"/>
    </location>
</feature>
<evidence type="ECO:0000256" key="3">
    <source>
        <dbReference type="ARBA" id="ARBA00022490"/>
    </source>
</evidence>
<evidence type="ECO:0000256" key="13">
    <source>
        <dbReference type="ARBA" id="ARBA00024347"/>
    </source>
</evidence>
<feature type="domain" description="WWE" evidence="16">
    <location>
        <begin position="306"/>
        <end position="390"/>
    </location>
</feature>
<organism evidence="17 18">
    <name type="scientific">Branchiostoma lanceolatum</name>
    <name type="common">Common lancelet</name>
    <name type="synonym">Amphioxus lanceolatum</name>
    <dbReference type="NCBI Taxonomy" id="7740"/>
    <lineage>
        <taxon>Eukaryota</taxon>
        <taxon>Metazoa</taxon>
        <taxon>Chordata</taxon>
        <taxon>Cephalochordata</taxon>
        <taxon>Leptocardii</taxon>
        <taxon>Amphioxiformes</taxon>
        <taxon>Branchiostomatidae</taxon>
        <taxon>Branchiostoma</taxon>
    </lineage>
</organism>
<comment type="similarity">
    <text evidence="13">Belongs to the ARTD/PARP family.</text>
</comment>
<evidence type="ECO:0000313" key="17">
    <source>
        <dbReference type="EMBL" id="CAH1237997.1"/>
    </source>
</evidence>
<dbReference type="InterPro" id="IPR018123">
    <property type="entry name" value="WWE-dom_subgr"/>
</dbReference>
<dbReference type="InterPro" id="IPR012317">
    <property type="entry name" value="Poly(ADP-ribose)pol_cat_dom"/>
</dbReference>
<keyword evidence="9" id="KW-0863">Zinc-finger</keyword>
<feature type="domain" description="WWE" evidence="16">
    <location>
        <begin position="398"/>
        <end position="480"/>
    </location>
</feature>
<dbReference type="Pfam" id="PF25261">
    <property type="entry name" value="zf-CCCH_PARP12"/>
    <property type="match status" value="1"/>
</dbReference>
<protein>
    <submittedName>
        <fullName evidence="17">PARP12 protein</fullName>
    </submittedName>
</protein>
<dbReference type="PANTHER" id="PTHR45740">
    <property type="entry name" value="POLY [ADP-RIBOSE] POLYMERASE"/>
    <property type="match status" value="1"/>
</dbReference>
<keyword evidence="8" id="KW-0677">Repeat</keyword>
<keyword evidence="3" id="KW-0963">Cytoplasm</keyword>
<evidence type="ECO:0000256" key="2">
    <source>
        <dbReference type="ARBA" id="ARBA00004496"/>
    </source>
</evidence>
<evidence type="ECO:0000259" key="16">
    <source>
        <dbReference type="SMART" id="SM00678"/>
    </source>
</evidence>
<keyword evidence="11" id="KW-0520">NAD</keyword>
<dbReference type="GO" id="GO:1990404">
    <property type="term" value="F:NAD+-protein mono-ADP-ribosyltransferase activity"/>
    <property type="evidence" value="ECO:0007669"/>
    <property type="project" value="TreeGrafter"/>
</dbReference>
<dbReference type="SUPFAM" id="SSF90229">
    <property type="entry name" value="CCCH zinc finger"/>
    <property type="match status" value="1"/>
</dbReference>
<reference evidence="17" key="1">
    <citation type="submission" date="2022-01" db="EMBL/GenBank/DDBJ databases">
        <authorList>
            <person name="Braso-Vives M."/>
        </authorList>
    </citation>
    <scope>NUCLEOTIDE SEQUENCE</scope>
</reference>
<dbReference type="InterPro" id="IPR051712">
    <property type="entry name" value="ARTD-AVP"/>
</dbReference>
<feature type="region of interest" description="Disordered" evidence="14">
    <location>
        <begin position="233"/>
        <end position="273"/>
    </location>
</feature>
<dbReference type="Gene3D" id="3.30.720.50">
    <property type="match status" value="2"/>
</dbReference>
<dbReference type="InterPro" id="IPR036855">
    <property type="entry name" value="Znf_CCCH_sf"/>
</dbReference>
<dbReference type="Gene3D" id="3.30.1370.210">
    <property type="match status" value="1"/>
</dbReference>
<dbReference type="Proteomes" id="UP000838412">
    <property type="component" value="Chromosome 10"/>
</dbReference>
<feature type="domain" description="C3H1-type" evidence="15">
    <location>
        <begin position="280"/>
        <end position="306"/>
    </location>
</feature>
<dbReference type="SUPFAM" id="SSF117839">
    <property type="entry name" value="WWE domain"/>
    <property type="match status" value="1"/>
</dbReference>
<dbReference type="GO" id="GO:0008270">
    <property type="term" value="F:zinc ion binding"/>
    <property type="evidence" value="ECO:0007669"/>
    <property type="project" value="UniProtKB-KW"/>
</dbReference>
<dbReference type="Gene3D" id="3.90.228.10">
    <property type="match status" value="1"/>
</dbReference>
<dbReference type="Pfam" id="PF02825">
    <property type="entry name" value="WWE"/>
    <property type="match status" value="1"/>
</dbReference>
<keyword evidence="10" id="KW-0862">Zinc</keyword>
<dbReference type="SMART" id="SM00678">
    <property type="entry name" value="WWE"/>
    <property type="match status" value="2"/>
</dbReference>
<evidence type="ECO:0000256" key="1">
    <source>
        <dbReference type="ARBA" id="ARBA00004123"/>
    </source>
</evidence>
<dbReference type="InterPro" id="IPR004170">
    <property type="entry name" value="WWE_dom"/>
</dbReference>
<comment type="subcellular location">
    <subcellularLocation>
        <location evidence="2">Cytoplasm</location>
    </subcellularLocation>
    <subcellularLocation>
        <location evidence="1">Nucleus</location>
    </subcellularLocation>
</comment>
<dbReference type="SMART" id="SM00356">
    <property type="entry name" value="ZnF_C3H1"/>
    <property type="match status" value="3"/>
</dbReference>
<feature type="domain" description="C3H1-type" evidence="15">
    <location>
        <begin position="92"/>
        <end position="117"/>
    </location>
</feature>
<evidence type="ECO:0000256" key="9">
    <source>
        <dbReference type="ARBA" id="ARBA00022771"/>
    </source>
</evidence>
<evidence type="ECO:0000256" key="4">
    <source>
        <dbReference type="ARBA" id="ARBA00022553"/>
    </source>
</evidence>
<keyword evidence="4" id="KW-0597">Phosphoprotein</keyword>
<dbReference type="AlphaFoldDB" id="A0A8J9VD73"/>
<keyword evidence="7" id="KW-0479">Metal-binding</keyword>
<evidence type="ECO:0000259" key="15">
    <source>
        <dbReference type="SMART" id="SM00356"/>
    </source>
</evidence>
<dbReference type="FunFam" id="3.90.228.10:FF:000008">
    <property type="entry name" value="Poly [ADP-ribose] polymerase"/>
    <property type="match status" value="1"/>
</dbReference>
<evidence type="ECO:0000256" key="11">
    <source>
        <dbReference type="ARBA" id="ARBA00023027"/>
    </source>
</evidence>
<dbReference type="GO" id="GO:0005634">
    <property type="term" value="C:nucleus"/>
    <property type="evidence" value="ECO:0007669"/>
    <property type="project" value="UniProtKB-SubCell"/>
</dbReference>
<evidence type="ECO:0000256" key="5">
    <source>
        <dbReference type="ARBA" id="ARBA00022676"/>
    </source>
</evidence>
<keyword evidence="6" id="KW-0808">Transferase</keyword>
<keyword evidence="12" id="KW-0539">Nucleus</keyword>
<dbReference type="PANTHER" id="PTHR45740:SF2">
    <property type="entry name" value="POLY [ADP-RIBOSE] POLYMERASE"/>
    <property type="match status" value="1"/>
</dbReference>
<evidence type="ECO:0000256" key="8">
    <source>
        <dbReference type="ARBA" id="ARBA00022737"/>
    </source>
</evidence>
<evidence type="ECO:0000256" key="6">
    <source>
        <dbReference type="ARBA" id="ARBA00022679"/>
    </source>
</evidence>
<dbReference type="OrthoDB" id="6133115at2759"/>
<keyword evidence="18" id="KW-1185">Reference proteome</keyword>